<dbReference type="GO" id="GO:0043190">
    <property type="term" value="C:ATP-binding cassette (ABC) transporter complex"/>
    <property type="evidence" value="ECO:0007669"/>
    <property type="project" value="InterPro"/>
</dbReference>
<dbReference type="InterPro" id="IPR039424">
    <property type="entry name" value="SBP_5"/>
</dbReference>
<evidence type="ECO:0000313" key="3">
    <source>
        <dbReference type="EMBL" id="SIS22630.1"/>
    </source>
</evidence>
<dbReference type="GO" id="GO:0042597">
    <property type="term" value="C:periplasmic space"/>
    <property type="evidence" value="ECO:0007669"/>
    <property type="project" value="UniProtKB-ARBA"/>
</dbReference>
<keyword evidence="1" id="KW-0732">Signal</keyword>
<evidence type="ECO:0000313" key="4">
    <source>
        <dbReference type="Proteomes" id="UP000186218"/>
    </source>
</evidence>
<dbReference type="GO" id="GO:0015833">
    <property type="term" value="P:peptide transport"/>
    <property type="evidence" value="ECO:0007669"/>
    <property type="project" value="TreeGrafter"/>
</dbReference>
<dbReference type="Proteomes" id="UP000186218">
    <property type="component" value="Unassembled WGS sequence"/>
</dbReference>
<dbReference type="AlphaFoldDB" id="A0A1N7HD70"/>
<evidence type="ECO:0000259" key="2">
    <source>
        <dbReference type="Pfam" id="PF00496"/>
    </source>
</evidence>
<dbReference type="GO" id="GO:1904680">
    <property type="term" value="F:peptide transmembrane transporter activity"/>
    <property type="evidence" value="ECO:0007669"/>
    <property type="project" value="TreeGrafter"/>
</dbReference>
<dbReference type="Gene3D" id="3.40.190.10">
    <property type="entry name" value="Periplasmic binding protein-like II"/>
    <property type="match status" value="1"/>
</dbReference>
<dbReference type="InterPro" id="IPR000914">
    <property type="entry name" value="SBP_5_dom"/>
</dbReference>
<dbReference type="PANTHER" id="PTHR30290">
    <property type="entry name" value="PERIPLASMIC BINDING COMPONENT OF ABC TRANSPORTER"/>
    <property type="match status" value="1"/>
</dbReference>
<sequence>MVSVSVLCVALVASACGGGGAGGGDNSGPPQTGGTLRYGLSQAPTCADPAQAGTNQTIYLTRQVVDSLTDQDPKTGAIVPWLAQRWEVSPDATQFTFHLRPGVTFSDGTPVDAAAVRSTFDAITKTLGLVKAPLGASYLSGYTGTTVVDPLTARVSFSGPNAQFLQASSTPQLGILAAKTNAETVEQRCQGPVIGSGPFVYTDYQQDRSAKLKKRTGYTWSSPAFAHSGEAYLDGIDFTVVPESGVRTGSIASDQLDTISDALPQDAAQITGAGGSVLTTPNPGVPFGLQLNVTRGPLVDPAVRKALVPAINRQELVDTVLGPDFKPATGVLASKTPGYTKLSGVRFDASAAAAQLQAAGWVPGADGIRVKNGARLKFAVLYSAVFAGNQAVLELVQQQLKKVGVDLALDLTSNAEFTARQNSGDYDSIYGNVTRADGDILRSLFSVTQRNLSHSAAIPALEQAFAGELATVDTTKRNALLATAQQQLLDNGFYVPTIELSQAIGAGPKAHGVRFDASARLQFHDTWLSKN</sequence>
<feature type="domain" description="Solute-binding protein family 5" evidence="2">
    <location>
        <begin position="78"/>
        <end position="436"/>
    </location>
</feature>
<accession>A0A1N7HD70</accession>
<dbReference type="CDD" id="cd08492">
    <property type="entry name" value="PBP2_NikA_DppA_OppA_like_15"/>
    <property type="match status" value="1"/>
</dbReference>
<dbReference type="Gene3D" id="3.10.105.10">
    <property type="entry name" value="Dipeptide-binding Protein, Domain 3"/>
    <property type="match status" value="1"/>
</dbReference>
<protein>
    <submittedName>
        <fullName evidence="3">Peptide/nickel transport system substrate-binding protein</fullName>
    </submittedName>
</protein>
<dbReference type="SUPFAM" id="SSF53850">
    <property type="entry name" value="Periplasmic binding protein-like II"/>
    <property type="match status" value="1"/>
</dbReference>
<evidence type="ECO:0000256" key="1">
    <source>
        <dbReference type="SAM" id="SignalP"/>
    </source>
</evidence>
<reference evidence="3 4" key="1">
    <citation type="submission" date="2017-01" db="EMBL/GenBank/DDBJ databases">
        <authorList>
            <person name="Mah S.A."/>
            <person name="Swanson W.J."/>
            <person name="Moy G.W."/>
            <person name="Vacquier V.D."/>
        </authorList>
    </citation>
    <scope>NUCLEOTIDE SEQUENCE [LARGE SCALE GENOMIC DNA]</scope>
    <source>
        <strain evidence="3 4">CPCC 203464</strain>
    </source>
</reference>
<dbReference type="Pfam" id="PF00496">
    <property type="entry name" value="SBP_bac_5"/>
    <property type="match status" value="1"/>
</dbReference>
<dbReference type="InterPro" id="IPR030678">
    <property type="entry name" value="Peptide/Ni-bd"/>
</dbReference>
<proteinExistence type="predicted"/>
<organism evidence="3 4">
    <name type="scientific">Williamsia sterculiae</name>
    <dbReference type="NCBI Taxonomy" id="1344003"/>
    <lineage>
        <taxon>Bacteria</taxon>
        <taxon>Bacillati</taxon>
        <taxon>Actinomycetota</taxon>
        <taxon>Actinomycetes</taxon>
        <taxon>Mycobacteriales</taxon>
        <taxon>Nocardiaceae</taxon>
        <taxon>Williamsia</taxon>
    </lineage>
</organism>
<name>A0A1N7HD70_9NOCA</name>
<feature type="chain" id="PRO_5039331212" evidence="1">
    <location>
        <begin position="22"/>
        <end position="531"/>
    </location>
</feature>
<keyword evidence="4" id="KW-1185">Reference proteome</keyword>
<feature type="signal peptide" evidence="1">
    <location>
        <begin position="1"/>
        <end position="21"/>
    </location>
</feature>
<dbReference type="PIRSF" id="PIRSF002741">
    <property type="entry name" value="MppA"/>
    <property type="match status" value="1"/>
</dbReference>
<gene>
    <name evidence="3" type="ORF">SAMN05445060_3991</name>
</gene>
<dbReference type="STRING" id="1344003.SAMN05445060_3991"/>
<dbReference type="EMBL" id="FTNT01000015">
    <property type="protein sequence ID" value="SIS22630.1"/>
    <property type="molecule type" value="Genomic_DNA"/>
</dbReference>